<keyword evidence="3" id="KW-1185">Reference proteome</keyword>
<evidence type="ECO:0000313" key="1">
    <source>
        <dbReference type="EMBL" id="OAV89346.1"/>
    </source>
</evidence>
<sequence length="108" mass="11915">VQCKAVQASVVFSCTDSSKLSGMARFGACMEKIDKTDPKLPPNQVGKDWLAHEAVRLNPKDNSFNCEKLEKNGKHRIMGANFCCSPAISDPAMTQKEVDTYCYPVKSK</sequence>
<dbReference type="EnsemblFungi" id="PTTG_28719-t43_1">
    <property type="protein sequence ID" value="PTTG_28719-t43_1-p1"/>
    <property type="gene ID" value="PTTG_28719"/>
</dbReference>
<dbReference type="EMBL" id="ADAS02000131">
    <property type="protein sequence ID" value="OAV89346.1"/>
    <property type="molecule type" value="Genomic_DNA"/>
</dbReference>
<gene>
    <name evidence="1" type="ORF">PTTG_28719</name>
</gene>
<organism evidence="1">
    <name type="scientific">Puccinia triticina (isolate 1-1 / race 1 (BBBD))</name>
    <name type="common">Brown leaf rust fungus</name>
    <dbReference type="NCBI Taxonomy" id="630390"/>
    <lineage>
        <taxon>Eukaryota</taxon>
        <taxon>Fungi</taxon>
        <taxon>Dikarya</taxon>
        <taxon>Basidiomycota</taxon>
        <taxon>Pucciniomycotina</taxon>
        <taxon>Pucciniomycetes</taxon>
        <taxon>Pucciniales</taxon>
        <taxon>Pucciniaceae</taxon>
        <taxon>Puccinia</taxon>
    </lineage>
</organism>
<dbReference type="AlphaFoldDB" id="A0A180G9F9"/>
<evidence type="ECO:0000313" key="3">
    <source>
        <dbReference type="Proteomes" id="UP000005240"/>
    </source>
</evidence>
<name>A0A180G9F9_PUCT1</name>
<evidence type="ECO:0000313" key="2">
    <source>
        <dbReference type="EnsemblFungi" id="PTTG_28719-t43_1-p1"/>
    </source>
</evidence>
<reference evidence="2" key="4">
    <citation type="submission" date="2025-05" db="UniProtKB">
        <authorList>
            <consortium name="EnsemblFungi"/>
        </authorList>
    </citation>
    <scope>IDENTIFICATION</scope>
    <source>
        <strain evidence="2">isolate 1-1 / race 1 (BBBD)</strain>
    </source>
</reference>
<reference evidence="2 3" key="3">
    <citation type="journal article" date="2017" name="G3 (Bethesda)">
        <title>Comparative analysis highlights variable genome content of wheat rusts and divergence of the mating loci.</title>
        <authorList>
            <person name="Cuomo C.A."/>
            <person name="Bakkeren G."/>
            <person name="Khalil H.B."/>
            <person name="Panwar V."/>
            <person name="Joly D."/>
            <person name="Linning R."/>
            <person name="Sakthikumar S."/>
            <person name="Song X."/>
            <person name="Adiconis X."/>
            <person name="Fan L."/>
            <person name="Goldberg J.M."/>
            <person name="Levin J.Z."/>
            <person name="Young S."/>
            <person name="Zeng Q."/>
            <person name="Anikster Y."/>
            <person name="Bruce M."/>
            <person name="Wang M."/>
            <person name="Yin C."/>
            <person name="McCallum B."/>
            <person name="Szabo L.J."/>
            <person name="Hulbert S."/>
            <person name="Chen X."/>
            <person name="Fellers J.P."/>
        </authorList>
    </citation>
    <scope>NUCLEOTIDE SEQUENCE</scope>
    <source>
        <strain evidence="2">isolate 1-1 / race 1 (BBBD)</strain>
        <strain evidence="3">Isolate 1-1 / race 1 (BBBD)</strain>
    </source>
</reference>
<dbReference type="VEuPathDB" id="FungiDB:PTTG_28719"/>
<accession>A0A180G9F9</accession>
<reference evidence="1" key="2">
    <citation type="submission" date="2016-05" db="EMBL/GenBank/DDBJ databases">
        <title>Comparative analysis highlights variable genome content of wheat rusts and divergence of the mating loci.</title>
        <authorList>
            <person name="Cuomo C.A."/>
            <person name="Bakkeren G."/>
            <person name="Szabo L."/>
            <person name="Khalil H."/>
            <person name="Joly D."/>
            <person name="Goldberg J."/>
            <person name="Young S."/>
            <person name="Zeng Q."/>
            <person name="Fellers J."/>
        </authorList>
    </citation>
    <scope>NUCLEOTIDE SEQUENCE [LARGE SCALE GENOMIC DNA]</scope>
    <source>
        <strain evidence="1">1-1 BBBD Race 1</strain>
    </source>
</reference>
<reference evidence="1" key="1">
    <citation type="submission" date="2009-11" db="EMBL/GenBank/DDBJ databases">
        <authorList>
            <consortium name="The Broad Institute Genome Sequencing Platform"/>
            <person name="Ward D."/>
            <person name="Feldgarden M."/>
            <person name="Earl A."/>
            <person name="Young S.K."/>
            <person name="Zeng Q."/>
            <person name="Koehrsen M."/>
            <person name="Alvarado L."/>
            <person name="Berlin A."/>
            <person name="Bochicchio J."/>
            <person name="Borenstein D."/>
            <person name="Chapman S.B."/>
            <person name="Chen Z."/>
            <person name="Engels R."/>
            <person name="Freedman E."/>
            <person name="Gellesch M."/>
            <person name="Goldberg J."/>
            <person name="Griggs A."/>
            <person name="Gujja S."/>
            <person name="Heilman E."/>
            <person name="Heiman D."/>
            <person name="Hepburn T."/>
            <person name="Howarth C."/>
            <person name="Jen D."/>
            <person name="Larson L."/>
            <person name="Lewis B."/>
            <person name="Mehta T."/>
            <person name="Park D."/>
            <person name="Pearson M."/>
            <person name="Roberts A."/>
            <person name="Saif S."/>
            <person name="Shea T."/>
            <person name="Shenoy N."/>
            <person name="Sisk P."/>
            <person name="Stolte C."/>
            <person name="Sykes S."/>
            <person name="Thomson T."/>
            <person name="Walk T."/>
            <person name="White J."/>
            <person name="Yandava C."/>
            <person name="Izard J."/>
            <person name="Baranova O.V."/>
            <person name="Blanton J.M."/>
            <person name="Tanner A.C."/>
            <person name="Dewhirst F.E."/>
            <person name="Haas B."/>
            <person name="Nusbaum C."/>
            <person name="Birren B."/>
        </authorList>
    </citation>
    <scope>NUCLEOTIDE SEQUENCE [LARGE SCALE GENOMIC DNA]</scope>
    <source>
        <strain evidence="1">1-1 BBBD Race 1</strain>
    </source>
</reference>
<protein>
    <submittedName>
        <fullName evidence="1 2">Uncharacterized protein</fullName>
    </submittedName>
</protein>
<feature type="non-terminal residue" evidence="1">
    <location>
        <position position="1"/>
    </location>
</feature>
<dbReference type="Proteomes" id="UP000005240">
    <property type="component" value="Unassembled WGS sequence"/>
</dbReference>
<proteinExistence type="predicted"/>